<evidence type="ECO:0000259" key="1">
    <source>
        <dbReference type="Pfam" id="PF12684"/>
    </source>
</evidence>
<organism evidence="2 3">
    <name type="scientific">Actinomadura harenae</name>
    <dbReference type="NCBI Taxonomy" id="2483351"/>
    <lineage>
        <taxon>Bacteria</taxon>
        <taxon>Bacillati</taxon>
        <taxon>Actinomycetota</taxon>
        <taxon>Actinomycetes</taxon>
        <taxon>Streptosporangiales</taxon>
        <taxon>Thermomonosporaceae</taxon>
        <taxon>Actinomadura</taxon>
    </lineage>
</organism>
<dbReference type="InterPro" id="IPR024432">
    <property type="entry name" value="Put_RecE_PDDEXK-like_dom"/>
</dbReference>
<keyword evidence="3" id="KW-1185">Reference proteome</keyword>
<comment type="caution">
    <text evidence="2">The sequence shown here is derived from an EMBL/GenBank/DDBJ whole genome shotgun (WGS) entry which is preliminary data.</text>
</comment>
<dbReference type="Pfam" id="PF12684">
    <property type="entry name" value="DUF3799"/>
    <property type="match status" value="1"/>
</dbReference>
<proteinExistence type="predicted"/>
<dbReference type="AlphaFoldDB" id="A0A3M2MJZ8"/>
<name>A0A3M2MJZ8_9ACTN</name>
<accession>A0A3M2MJZ8</accession>
<gene>
    <name evidence="2" type="ORF">EBO15_01340</name>
</gene>
<protein>
    <recommendedName>
        <fullName evidence="1">Putative exodeoxyribonuclease 8 PDDEXK-like domain-containing protein</fullName>
    </recommendedName>
</protein>
<dbReference type="Proteomes" id="UP000282674">
    <property type="component" value="Unassembled WGS sequence"/>
</dbReference>
<dbReference type="OrthoDB" id="3292504at2"/>
<reference evidence="2 3" key="1">
    <citation type="submission" date="2018-10" db="EMBL/GenBank/DDBJ databases">
        <title>Isolation from soil.</title>
        <authorList>
            <person name="Hu J."/>
        </authorList>
    </citation>
    <scope>NUCLEOTIDE SEQUENCE [LARGE SCALE GENOMIC DNA]</scope>
    <source>
        <strain evidence="2 3">NEAU-Ht49</strain>
    </source>
</reference>
<dbReference type="EMBL" id="RFFG01000002">
    <property type="protein sequence ID" value="RMI47718.1"/>
    <property type="molecule type" value="Genomic_DNA"/>
</dbReference>
<feature type="domain" description="Putative exodeoxyribonuclease 8 PDDEXK-like" evidence="1">
    <location>
        <begin position="41"/>
        <end position="271"/>
    </location>
</feature>
<evidence type="ECO:0000313" key="2">
    <source>
        <dbReference type="EMBL" id="RMI47718.1"/>
    </source>
</evidence>
<evidence type="ECO:0000313" key="3">
    <source>
        <dbReference type="Proteomes" id="UP000282674"/>
    </source>
</evidence>
<dbReference type="InterPro" id="IPR011604">
    <property type="entry name" value="PDDEXK-like_dom_sf"/>
</dbReference>
<sequence>MTATWEVARPGVFDDVPADVYHADPVPGGSLSSSEARRLLPPSCPALFRHYKDHPEDRTTTAALDFGQAAHTLVLGDGPELVEVDADSYRTKAAQTQRDAARVAGAVPLLPRELETVRAMAKVLREHPVAAKLLERGRPERSLFWADETTGTRCRARLDWQRDSRPGRRVIVPDYKTAVSAEPRAFGRSVLQHGYHVQAAWYLAAIQALGLGGDDSAFLFIVQEKTAPYVVTVCELDADALALGQALTRAAIDTYQRCEEDGRWPGYSDDIVHISLPPWAADALEDASHE</sequence>
<dbReference type="Gene3D" id="3.90.320.10">
    <property type="match status" value="1"/>
</dbReference>